<dbReference type="CDD" id="cd09271">
    <property type="entry name" value="RNase_H2-C"/>
    <property type="match status" value="1"/>
</dbReference>
<protein>
    <submittedName>
        <fullName evidence="2">Uncharacterized protein</fullName>
    </submittedName>
</protein>
<evidence type="ECO:0000313" key="1">
    <source>
        <dbReference type="Proteomes" id="UP000887574"/>
    </source>
</evidence>
<accession>A0A915DTN3</accession>
<dbReference type="AlphaFoldDB" id="A0A915DTN3"/>
<dbReference type="GO" id="GO:0006401">
    <property type="term" value="P:RNA catabolic process"/>
    <property type="evidence" value="ECO:0007669"/>
    <property type="project" value="InterPro"/>
</dbReference>
<evidence type="ECO:0000313" key="2">
    <source>
        <dbReference type="WBParaSite" id="jg2282"/>
    </source>
</evidence>
<name>A0A915DTN3_9BILA</name>
<organism evidence="1 2">
    <name type="scientific">Ditylenchus dipsaci</name>
    <dbReference type="NCBI Taxonomy" id="166011"/>
    <lineage>
        <taxon>Eukaryota</taxon>
        <taxon>Metazoa</taxon>
        <taxon>Ecdysozoa</taxon>
        <taxon>Nematoda</taxon>
        <taxon>Chromadorea</taxon>
        <taxon>Rhabditida</taxon>
        <taxon>Tylenchina</taxon>
        <taxon>Tylenchomorpha</taxon>
        <taxon>Sphaerularioidea</taxon>
        <taxon>Anguinidae</taxon>
        <taxon>Anguininae</taxon>
        <taxon>Ditylenchus</taxon>
    </lineage>
</organism>
<proteinExistence type="predicted"/>
<dbReference type="Pfam" id="PF08615">
    <property type="entry name" value="RNase_H2_suC"/>
    <property type="match status" value="1"/>
</dbReference>
<reference evidence="2" key="1">
    <citation type="submission" date="2022-11" db="UniProtKB">
        <authorList>
            <consortium name="WormBaseParasite"/>
        </authorList>
    </citation>
    <scope>IDENTIFICATION</scope>
</reference>
<keyword evidence="1" id="KW-1185">Reference proteome</keyword>
<dbReference type="InterPro" id="IPR013924">
    <property type="entry name" value="RNase_H2_suC"/>
</dbReference>
<dbReference type="WBParaSite" id="jg2282">
    <property type="protein sequence ID" value="jg2282"/>
    <property type="gene ID" value="jg2282"/>
</dbReference>
<dbReference type="PANTHER" id="PTHR47204">
    <property type="entry name" value="OS02G0168900 PROTEIN"/>
    <property type="match status" value="1"/>
</dbReference>
<dbReference type="PANTHER" id="PTHR47204:SF1">
    <property type="entry name" value="RIBONUCLEASE H2 SUBUNIT C"/>
    <property type="match status" value="1"/>
</dbReference>
<sequence>MIQEHQSLGDPWSFFISPLLPTKDWRCWSEEWNSTLDTSFSINTSKRTWIEQVAELITSQHLNYEKCNHSSSEVGLSCIEFLDDNCEILRLTLHLPVIKFWIVLSSGCTLTRSPIVDCTFKQTFLQQYICENRMSSNHSLLSLLNDYKEFASETNKALLEISQIGNSVEFSFVNGDLSTFETDEDEPSCLIVRLRLHTIFERSTTGIWSCTLMMSSKRPPQEIVFRGKTNPDKAKEKLHSIPCKVEFTGASPVSQYFEEENLLNGNIAATFRGRLLYGQEVALPEKYCIFATKESEAHPGSSKSLQIESTFKKFNSWDYDCETSASSKNSVFRALNILKIADDLAEED</sequence>
<dbReference type="GO" id="GO:0032299">
    <property type="term" value="C:ribonuclease H2 complex"/>
    <property type="evidence" value="ECO:0007669"/>
    <property type="project" value="InterPro"/>
</dbReference>
<dbReference type="Proteomes" id="UP000887574">
    <property type="component" value="Unplaced"/>
</dbReference>
<dbReference type="Gene3D" id="2.40.128.680">
    <property type="match status" value="1"/>
</dbReference>